<dbReference type="Proteomes" id="UP000284676">
    <property type="component" value="Unassembled WGS sequence"/>
</dbReference>
<dbReference type="Gene3D" id="6.10.140.970">
    <property type="match status" value="1"/>
</dbReference>
<dbReference type="PROSITE" id="PS51257">
    <property type="entry name" value="PROKAR_LIPOPROTEIN"/>
    <property type="match status" value="1"/>
</dbReference>
<comment type="caution">
    <text evidence="1">The sequence shown here is derived from an EMBL/GenBank/DDBJ whole genome shotgun (WGS) entry which is preliminary data.</text>
</comment>
<gene>
    <name evidence="1" type="ORF">DW663_06125</name>
</gene>
<evidence type="ECO:0000313" key="1">
    <source>
        <dbReference type="EMBL" id="RHF72749.1"/>
    </source>
</evidence>
<dbReference type="EMBL" id="QRHL01000007">
    <property type="protein sequence ID" value="RHF72749.1"/>
    <property type="molecule type" value="Genomic_DNA"/>
</dbReference>
<dbReference type="RefSeq" id="WP_118234306.1">
    <property type="nucleotide sequence ID" value="NZ_QRHL01000007.1"/>
</dbReference>
<evidence type="ECO:0008006" key="3">
    <source>
        <dbReference type="Google" id="ProtNLM"/>
    </source>
</evidence>
<dbReference type="AlphaFoldDB" id="A0A414PVY0"/>
<proteinExistence type="predicted"/>
<organism evidence="1 2">
    <name type="scientific">Fusobacterium mortiferum</name>
    <dbReference type="NCBI Taxonomy" id="850"/>
    <lineage>
        <taxon>Bacteria</taxon>
        <taxon>Fusobacteriati</taxon>
        <taxon>Fusobacteriota</taxon>
        <taxon>Fusobacteriia</taxon>
        <taxon>Fusobacteriales</taxon>
        <taxon>Fusobacteriaceae</taxon>
        <taxon>Fusobacterium</taxon>
    </lineage>
</organism>
<evidence type="ECO:0000313" key="2">
    <source>
        <dbReference type="Proteomes" id="UP000284676"/>
    </source>
</evidence>
<sequence>MKKYLLLGSIILLLITGCSNITPKVELTPTEITKLNGASNKGAELLIRKAILNDMTKYNYTLEEKEALKENKENLEIEFYMNRLAVKKVNVSDEEVLAIYNANKDKLKDIKMEIALPQIREQLFLQKVNNEKINYINSLIEKNQLNDKIKLYFPKEKK</sequence>
<accession>A0A414PVY0</accession>
<name>A0A414PVY0_FUSMR</name>
<reference evidence="1 2" key="1">
    <citation type="submission" date="2018-08" db="EMBL/GenBank/DDBJ databases">
        <title>A genome reference for cultivated species of the human gut microbiota.</title>
        <authorList>
            <person name="Zou Y."/>
            <person name="Xue W."/>
            <person name="Luo G."/>
        </authorList>
    </citation>
    <scope>NUCLEOTIDE SEQUENCE [LARGE SCALE GENOMIC DNA]</scope>
    <source>
        <strain evidence="1 2">AM25-1</strain>
    </source>
</reference>
<protein>
    <recommendedName>
        <fullName evidence="3">Lipoprotein</fullName>
    </recommendedName>
</protein>